<dbReference type="OrthoDB" id="6949587at2"/>
<name>A0A1Y2KY69_9PROT</name>
<dbReference type="AlphaFoldDB" id="A0A1Y2KY69"/>
<dbReference type="GO" id="GO:0005737">
    <property type="term" value="C:cytoplasm"/>
    <property type="evidence" value="ECO:0007669"/>
    <property type="project" value="TreeGrafter"/>
</dbReference>
<dbReference type="InterPro" id="IPR006076">
    <property type="entry name" value="FAD-dep_OxRdtase"/>
</dbReference>
<reference evidence="4 5" key="1">
    <citation type="submission" date="2014-03" db="EMBL/GenBank/DDBJ databases">
        <title>The draft genome sequence of Thalassospira mesophila JCM 18969.</title>
        <authorList>
            <person name="Lai Q."/>
            <person name="Shao Z."/>
        </authorList>
    </citation>
    <scope>NUCLEOTIDE SEQUENCE [LARGE SCALE GENOMIC DNA]</scope>
    <source>
        <strain evidence="4 5">JCM 18969</strain>
    </source>
</reference>
<dbReference type="PANTHER" id="PTHR13847">
    <property type="entry name" value="SARCOSINE DEHYDROGENASE-RELATED"/>
    <property type="match status" value="1"/>
</dbReference>
<dbReference type="Gene3D" id="3.50.50.60">
    <property type="entry name" value="FAD/NAD(P)-binding domain"/>
    <property type="match status" value="1"/>
</dbReference>
<keyword evidence="2" id="KW-1133">Transmembrane helix</keyword>
<dbReference type="InterPro" id="IPR036188">
    <property type="entry name" value="FAD/NAD-bd_sf"/>
</dbReference>
<keyword evidence="2" id="KW-0472">Membrane</keyword>
<keyword evidence="5" id="KW-1185">Reference proteome</keyword>
<dbReference type="SUPFAM" id="SSF51905">
    <property type="entry name" value="FAD/NAD(P)-binding domain"/>
    <property type="match status" value="1"/>
</dbReference>
<evidence type="ECO:0000313" key="5">
    <source>
        <dbReference type="Proteomes" id="UP000193391"/>
    </source>
</evidence>
<dbReference type="Proteomes" id="UP000193391">
    <property type="component" value="Unassembled WGS sequence"/>
</dbReference>
<dbReference type="RefSeq" id="WP_085583762.1">
    <property type="nucleotide sequence ID" value="NZ_JFKA01000006.1"/>
</dbReference>
<organism evidence="4 5">
    <name type="scientific">Thalassospira mesophila</name>
    <dbReference type="NCBI Taxonomy" id="1293891"/>
    <lineage>
        <taxon>Bacteria</taxon>
        <taxon>Pseudomonadati</taxon>
        <taxon>Pseudomonadota</taxon>
        <taxon>Alphaproteobacteria</taxon>
        <taxon>Rhodospirillales</taxon>
        <taxon>Thalassospiraceae</taxon>
        <taxon>Thalassospira</taxon>
    </lineage>
</organism>
<accession>A0A1Y2KY69</accession>
<sequence>MDADIIVIGAGVVGAALAFGLARDGYKVKVLDGKNRDLRAARANFGLVWVQGKGADAPAYRRLTHQSAELWPRFCDELANTAQVQVDYANPGGFHYCLGDAEFENRAALAERINSTAKTPEIDMLSRQDLEKMVPAASFGPEVTGASYCRLDGHVNPLQLLDALHKGIAAQGGSVLFRHPVSDVKPLATGFAVNGPAGTLTARYVIIAAGLGTPDLANSHDMDVQISTTRGQILVTERLDPFLPFPASGLRQTAEGTVMIGATQEHTSDRGVSVGSATTLARRATRIIPALASVRLVRQWSGFRILPPDGSPIYAQSKSAPGLFAAVCHSGVTLAAAHAAIVGPAMINGRLDSELSDFSDGRFHV</sequence>
<proteinExistence type="predicted"/>
<dbReference type="STRING" id="1293891.TMES_14400"/>
<feature type="domain" description="FAD dependent oxidoreductase" evidence="3">
    <location>
        <begin position="4"/>
        <end position="342"/>
    </location>
</feature>
<dbReference type="EMBL" id="JFKA01000006">
    <property type="protein sequence ID" value="OSQ37403.1"/>
    <property type="molecule type" value="Genomic_DNA"/>
</dbReference>
<evidence type="ECO:0000256" key="1">
    <source>
        <dbReference type="ARBA" id="ARBA00023002"/>
    </source>
</evidence>
<evidence type="ECO:0000313" key="4">
    <source>
        <dbReference type="EMBL" id="OSQ37403.1"/>
    </source>
</evidence>
<dbReference type="Gene3D" id="3.30.9.10">
    <property type="entry name" value="D-Amino Acid Oxidase, subunit A, domain 2"/>
    <property type="match status" value="1"/>
</dbReference>
<dbReference type="SUPFAM" id="SSF54373">
    <property type="entry name" value="FAD-linked reductases, C-terminal domain"/>
    <property type="match status" value="1"/>
</dbReference>
<evidence type="ECO:0000256" key="2">
    <source>
        <dbReference type="SAM" id="Phobius"/>
    </source>
</evidence>
<dbReference type="PANTHER" id="PTHR13847:SF289">
    <property type="entry name" value="GLYCINE OXIDASE"/>
    <property type="match status" value="1"/>
</dbReference>
<protein>
    <submittedName>
        <fullName evidence="4">Nopaline dehydrogenase</fullName>
    </submittedName>
</protein>
<feature type="transmembrane region" description="Helical" evidence="2">
    <location>
        <begin position="6"/>
        <end position="26"/>
    </location>
</feature>
<keyword evidence="2" id="KW-0812">Transmembrane</keyword>
<keyword evidence="1" id="KW-0560">Oxidoreductase</keyword>
<gene>
    <name evidence="4" type="ORF">TMES_14400</name>
</gene>
<dbReference type="GO" id="GO:0016491">
    <property type="term" value="F:oxidoreductase activity"/>
    <property type="evidence" value="ECO:0007669"/>
    <property type="project" value="UniProtKB-KW"/>
</dbReference>
<dbReference type="Pfam" id="PF01266">
    <property type="entry name" value="DAO"/>
    <property type="match status" value="1"/>
</dbReference>
<comment type="caution">
    <text evidence="4">The sequence shown here is derived from an EMBL/GenBank/DDBJ whole genome shotgun (WGS) entry which is preliminary data.</text>
</comment>
<evidence type="ECO:0000259" key="3">
    <source>
        <dbReference type="Pfam" id="PF01266"/>
    </source>
</evidence>